<reference evidence="6" key="1">
    <citation type="submission" date="2022-12" db="EMBL/GenBank/DDBJ databases">
        <title>Bacterial isolates from different developmental stages of Nematostella vectensis.</title>
        <authorList>
            <person name="Fraune S."/>
        </authorList>
    </citation>
    <scope>NUCLEOTIDE SEQUENCE</scope>
    <source>
        <strain evidence="6">G21632-S1</strain>
    </source>
</reference>
<protein>
    <submittedName>
        <fullName evidence="6">Tyrosine-type recombinase/integrase</fullName>
    </submittedName>
</protein>
<dbReference type="SUPFAM" id="SSF56349">
    <property type="entry name" value="DNA breaking-rejoining enzymes"/>
    <property type="match status" value="1"/>
</dbReference>
<keyword evidence="3" id="KW-0238">DNA-binding</keyword>
<dbReference type="Proteomes" id="UP001083770">
    <property type="component" value="Unassembled WGS sequence"/>
</dbReference>
<keyword evidence="7" id="KW-1185">Reference proteome</keyword>
<dbReference type="InterPro" id="IPR050090">
    <property type="entry name" value="Tyrosine_recombinase_XerCD"/>
</dbReference>
<gene>
    <name evidence="6" type="ORF">O4G74_13955</name>
</gene>
<dbReference type="InterPro" id="IPR010998">
    <property type="entry name" value="Integrase_recombinase_N"/>
</dbReference>
<dbReference type="Gene3D" id="1.10.150.130">
    <property type="match status" value="1"/>
</dbReference>
<dbReference type="PROSITE" id="PS51898">
    <property type="entry name" value="TYR_RECOMBINASE"/>
    <property type="match status" value="1"/>
</dbReference>
<evidence type="ECO:0000256" key="3">
    <source>
        <dbReference type="ARBA" id="ARBA00023125"/>
    </source>
</evidence>
<comment type="similarity">
    <text evidence="1">Belongs to the 'phage' integrase family.</text>
</comment>
<dbReference type="PANTHER" id="PTHR30349:SF41">
    <property type="entry name" value="INTEGRASE_RECOMBINASE PROTEIN MJ0367-RELATED"/>
    <property type="match status" value="1"/>
</dbReference>
<evidence type="ECO:0000256" key="4">
    <source>
        <dbReference type="ARBA" id="ARBA00023172"/>
    </source>
</evidence>
<comment type="caution">
    <text evidence="6">The sequence shown here is derived from an EMBL/GenBank/DDBJ whole genome shotgun (WGS) entry which is preliminary data.</text>
</comment>
<proteinExistence type="inferred from homology"/>
<dbReference type="Gene3D" id="1.10.443.10">
    <property type="entry name" value="Intergrase catalytic core"/>
    <property type="match status" value="1"/>
</dbReference>
<name>A0ABT4LXS5_9PROT</name>
<sequence>MMRRNGLAEADDALWCSLALQAEGGERAKNRAASERHRAGVARAMAEGFVYRPVEEIASLPDIEEIIARLKEVDRSGAATEEKAEALLGGAPEAKDRTTVSEAFELYVSKIAFDDQYNKSEAQRYAWEKTKRTSIGYFIEREGDIPLIDISRDVATRYRDWWQSRMLPQKDGSSPITPNTANRHIGNIRSLRKRYFKYRGITDIEDPFRDFFFAGKSTAKRAAFSDEWVRDRILVPGLFNGLRIELRAIIYLLIETGARPSEIVNLRPEDIRLDHDVPHILIRPEQNRELKTGDSERQIPLVGVALPAMKLCPHGFDHYYDRNTLVSANLLKAFNQRKLLPSKDHVIYSFRHAFEDRMLEGGLDYGLRCALMGHKNNRPEYGQGGSLAYRRDALKKIAHPFSSDLFDRPASLGL</sequence>
<dbReference type="RefSeq" id="WP_233347640.1">
    <property type="nucleotide sequence ID" value="NZ_JAPWGW010000004.1"/>
</dbReference>
<evidence type="ECO:0000259" key="5">
    <source>
        <dbReference type="PROSITE" id="PS51898"/>
    </source>
</evidence>
<accession>A0ABT4LXS5</accession>
<organism evidence="6 7">
    <name type="scientific">Henriciella marina</name>
    <dbReference type="NCBI Taxonomy" id="453851"/>
    <lineage>
        <taxon>Bacteria</taxon>
        <taxon>Pseudomonadati</taxon>
        <taxon>Pseudomonadota</taxon>
        <taxon>Alphaproteobacteria</taxon>
        <taxon>Hyphomonadales</taxon>
        <taxon>Hyphomonadaceae</taxon>
        <taxon>Henriciella</taxon>
    </lineage>
</organism>
<feature type="domain" description="Tyr recombinase" evidence="5">
    <location>
        <begin position="219"/>
        <end position="402"/>
    </location>
</feature>
<dbReference type="InterPro" id="IPR002104">
    <property type="entry name" value="Integrase_catalytic"/>
</dbReference>
<evidence type="ECO:0000256" key="2">
    <source>
        <dbReference type="ARBA" id="ARBA00022908"/>
    </source>
</evidence>
<evidence type="ECO:0000313" key="6">
    <source>
        <dbReference type="EMBL" id="MCZ4299165.1"/>
    </source>
</evidence>
<dbReference type="PANTHER" id="PTHR30349">
    <property type="entry name" value="PHAGE INTEGRASE-RELATED"/>
    <property type="match status" value="1"/>
</dbReference>
<dbReference type="InterPro" id="IPR011010">
    <property type="entry name" value="DNA_brk_join_enz"/>
</dbReference>
<keyword evidence="4" id="KW-0233">DNA recombination</keyword>
<evidence type="ECO:0000256" key="1">
    <source>
        <dbReference type="ARBA" id="ARBA00008857"/>
    </source>
</evidence>
<evidence type="ECO:0000313" key="7">
    <source>
        <dbReference type="Proteomes" id="UP001083770"/>
    </source>
</evidence>
<dbReference type="EMBL" id="JAPWGW010000004">
    <property type="protein sequence ID" value="MCZ4299165.1"/>
    <property type="molecule type" value="Genomic_DNA"/>
</dbReference>
<dbReference type="InterPro" id="IPR013762">
    <property type="entry name" value="Integrase-like_cat_sf"/>
</dbReference>
<dbReference type="Pfam" id="PF00589">
    <property type="entry name" value="Phage_integrase"/>
    <property type="match status" value="1"/>
</dbReference>
<keyword evidence="2" id="KW-0229">DNA integration</keyword>